<organism evidence="2 3">
    <name type="scientific">Rhodococcus aetherivorans</name>
    <dbReference type="NCBI Taxonomy" id="191292"/>
    <lineage>
        <taxon>Bacteria</taxon>
        <taxon>Bacillati</taxon>
        <taxon>Actinomycetota</taxon>
        <taxon>Actinomycetes</taxon>
        <taxon>Mycobacteriales</taxon>
        <taxon>Nocardiaceae</taxon>
        <taxon>Rhodococcus</taxon>
    </lineage>
</organism>
<evidence type="ECO:0000313" key="2">
    <source>
        <dbReference type="EMBL" id="GES35766.1"/>
    </source>
</evidence>
<evidence type="ECO:0000313" key="3">
    <source>
        <dbReference type="Proteomes" id="UP000325466"/>
    </source>
</evidence>
<keyword evidence="3" id="KW-1185">Reference proteome</keyword>
<dbReference type="EMBL" id="BLAH01000027">
    <property type="protein sequence ID" value="GES35766.1"/>
    <property type="molecule type" value="Genomic_DNA"/>
</dbReference>
<evidence type="ECO:0000256" key="1">
    <source>
        <dbReference type="SAM" id="MobiDB-lite"/>
    </source>
</evidence>
<feature type="region of interest" description="Disordered" evidence="1">
    <location>
        <begin position="39"/>
        <end position="81"/>
    </location>
</feature>
<name>A0ABQ0YGU1_9NOCA</name>
<feature type="compositionally biased region" description="Basic residues" evidence="1">
    <location>
        <begin position="39"/>
        <end position="50"/>
    </location>
</feature>
<feature type="compositionally biased region" description="Basic residues" evidence="1">
    <location>
        <begin position="69"/>
        <end position="81"/>
    </location>
</feature>
<accession>A0ABQ0YGU1</accession>
<proteinExistence type="predicted"/>
<dbReference type="Proteomes" id="UP000325466">
    <property type="component" value="Unassembled WGS sequence"/>
</dbReference>
<reference evidence="2 3" key="1">
    <citation type="journal article" date="2018" name="Biodegradation">
        <title>1,4-Dioxane degradation characteristics of Rhodococcus aetherivorans JCM 14343.</title>
        <authorList>
            <person name="Inoue D."/>
            <person name="Tsunoda T."/>
            <person name="Yamamoto N."/>
            <person name="Ike M."/>
            <person name="Sei K."/>
        </authorList>
    </citation>
    <scope>NUCLEOTIDE SEQUENCE [LARGE SCALE GENOMIC DNA]</scope>
    <source>
        <strain evidence="2 3">JCM 14343</strain>
    </source>
</reference>
<gene>
    <name evidence="2" type="ORF">RAJCM14343_1015</name>
</gene>
<sequence>MPGAVLRRLLRSRRLWVPRGELLRRVRLRPALLGARLRRIGASRRRHPPIHGRPTPGCASGRGSPHGSRSPRRRGTCRSVPVRRPRPFALRIVVGGTHVLISNR</sequence>
<comment type="caution">
    <text evidence="2">The sequence shown here is derived from an EMBL/GenBank/DDBJ whole genome shotgun (WGS) entry which is preliminary data.</text>
</comment>
<protein>
    <submittedName>
        <fullName evidence="2">Uncharacterized protein</fullName>
    </submittedName>
</protein>